<keyword evidence="5" id="KW-1015">Disulfide bond</keyword>
<dbReference type="SUPFAM" id="SSF50022">
    <property type="entry name" value="ISP domain"/>
    <property type="match status" value="1"/>
</dbReference>
<evidence type="ECO:0000313" key="8">
    <source>
        <dbReference type="EMBL" id="AEQ75420.1"/>
    </source>
</evidence>
<dbReference type="AlphaFoldDB" id="K4EPV5"/>
<sequence length="226" mass="24927">MSDGCNFDGILGNQAGGRLAMSTTISGTGSQDSLNDAVTPSDLGRRKFILAAGWSVVGLTLAGSTYAAYKFMFPPILYEPPTVFKIGHVTEYGLGVDERWKLKGRFWVVRNMRGIYNMISICRHLGCTPNWFPDQKRFRCPCHGSIYDVHGNVRGGPAPRTLWRGMITKDPVDGALVVNTVVRLDPNPTQTPQGLWVKEKVKEISPYWIQHSPPPGASCSSNRLLC</sequence>
<dbReference type="GO" id="GO:0046872">
    <property type="term" value="F:metal ion binding"/>
    <property type="evidence" value="ECO:0007669"/>
    <property type="project" value="UniProtKB-KW"/>
</dbReference>
<protein>
    <submittedName>
        <fullName evidence="8">Putative rieske iron-sulfur family protein</fullName>
    </submittedName>
</protein>
<dbReference type="GO" id="GO:0016020">
    <property type="term" value="C:membrane"/>
    <property type="evidence" value="ECO:0007669"/>
    <property type="project" value="InterPro"/>
</dbReference>
<evidence type="ECO:0000256" key="3">
    <source>
        <dbReference type="ARBA" id="ARBA00023004"/>
    </source>
</evidence>
<dbReference type="Gene3D" id="2.102.10.10">
    <property type="entry name" value="Rieske [2Fe-2S] iron-sulphur domain"/>
    <property type="match status" value="1"/>
</dbReference>
<evidence type="ECO:0000256" key="2">
    <source>
        <dbReference type="ARBA" id="ARBA00022723"/>
    </source>
</evidence>
<keyword evidence="2" id="KW-0479">Metal-binding</keyword>
<comment type="cofactor">
    <cofactor evidence="6">
        <name>[2Fe-2S] cluster</name>
        <dbReference type="ChEBI" id="CHEBI:190135"/>
    </cofactor>
</comment>
<dbReference type="GO" id="GO:0051537">
    <property type="term" value="F:2 iron, 2 sulfur cluster binding"/>
    <property type="evidence" value="ECO:0007669"/>
    <property type="project" value="UniProtKB-KW"/>
</dbReference>
<dbReference type="PRINTS" id="PR00162">
    <property type="entry name" value="RIESKE"/>
</dbReference>
<evidence type="ECO:0000256" key="5">
    <source>
        <dbReference type="ARBA" id="ARBA00023157"/>
    </source>
</evidence>
<reference evidence="8" key="1">
    <citation type="submission" date="2011-05" db="EMBL/GenBank/DDBJ databases">
        <title>Comparative analysis of iron oxidation efficiency in Leptospirillum ferriphilum and Acidithiobacillus ferroxidans using metabolic models.</title>
        <authorList>
            <person name="Padilla L."/>
            <person name="Budinich M."/>
            <person name="Cortes M.P."/>
            <person name="Maturana D."/>
            <person name="Levican G."/>
            <person name="Bobadilla R."/>
            <person name="Maass A."/>
            <person name="Parada P."/>
        </authorList>
    </citation>
    <scope>NUCLEOTIDE SEQUENCE</scope>
    <source>
        <strain evidence="8">DMS 17947</strain>
    </source>
</reference>
<keyword evidence="4" id="KW-0411">Iron-sulfur</keyword>
<accession>K4EPV5</accession>
<dbReference type="InterPro" id="IPR036922">
    <property type="entry name" value="Rieske_2Fe-2S_sf"/>
</dbReference>
<dbReference type="PROSITE" id="PS51296">
    <property type="entry name" value="RIESKE"/>
    <property type="match status" value="1"/>
</dbReference>
<organism evidence="8">
    <name type="scientific">Leptospirillum ferriphilum</name>
    <dbReference type="NCBI Taxonomy" id="178606"/>
    <lineage>
        <taxon>Bacteria</taxon>
        <taxon>Pseudomonadati</taxon>
        <taxon>Nitrospirota</taxon>
        <taxon>Nitrospiria</taxon>
        <taxon>Nitrospirales</taxon>
        <taxon>Nitrospiraceae</taxon>
        <taxon>Leptospirillum</taxon>
    </lineage>
</organism>
<keyword evidence="3" id="KW-0408">Iron</keyword>
<keyword evidence="1" id="KW-0001">2Fe-2S</keyword>
<evidence type="ECO:0000259" key="7">
    <source>
        <dbReference type="PROSITE" id="PS51296"/>
    </source>
</evidence>
<dbReference type="Pfam" id="PF00355">
    <property type="entry name" value="Rieske"/>
    <property type="match status" value="1"/>
</dbReference>
<feature type="domain" description="Rieske" evidence="7">
    <location>
        <begin position="108"/>
        <end position="162"/>
    </location>
</feature>
<name>K4EPV5_9BACT</name>
<evidence type="ECO:0000256" key="6">
    <source>
        <dbReference type="ARBA" id="ARBA00034078"/>
    </source>
</evidence>
<dbReference type="PANTHER" id="PTHR10134">
    <property type="entry name" value="CYTOCHROME B-C1 COMPLEX SUBUNIT RIESKE, MITOCHONDRIAL"/>
    <property type="match status" value="1"/>
</dbReference>
<dbReference type="EMBL" id="JN038413">
    <property type="protein sequence ID" value="AEQ75420.1"/>
    <property type="molecule type" value="Genomic_DNA"/>
</dbReference>
<proteinExistence type="predicted"/>
<dbReference type="InterPro" id="IPR005805">
    <property type="entry name" value="Rieske_Fe-S_prot_C"/>
</dbReference>
<dbReference type="InterPro" id="IPR014349">
    <property type="entry name" value="Rieske_Fe-S_prot"/>
</dbReference>
<evidence type="ECO:0000256" key="4">
    <source>
        <dbReference type="ARBA" id="ARBA00023014"/>
    </source>
</evidence>
<dbReference type="InterPro" id="IPR017941">
    <property type="entry name" value="Rieske_2Fe-2S"/>
</dbReference>
<gene>
    <name evidence="8" type="primary">bc1</name>
</gene>
<evidence type="ECO:0000256" key="1">
    <source>
        <dbReference type="ARBA" id="ARBA00022714"/>
    </source>
</evidence>